<accession>A0ABX0TVN3</accession>
<dbReference type="Proteomes" id="UP000727456">
    <property type="component" value="Unassembled WGS sequence"/>
</dbReference>
<dbReference type="SUPFAM" id="SSF55120">
    <property type="entry name" value="Pseudouridine synthase"/>
    <property type="match status" value="1"/>
</dbReference>
<name>A0ABX0TVN3_9SPHN</name>
<evidence type="ECO:0000256" key="1">
    <source>
        <dbReference type="ARBA" id="ARBA00010876"/>
    </source>
</evidence>
<dbReference type="PANTHER" id="PTHR21600:SF87">
    <property type="entry name" value="RNA PSEUDOURIDYLATE SYNTHASE DOMAIN-CONTAINING PROTEIN 1"/>
    <property type="match status" value="1"/>
</dbReference>
<keyword evidence="4" id="KW-1185">Reference proteome</keyword>
<dbReference type="GO" id="GO:0160151">
    <property type="term" value="F:tRNA pseudouridine(32) synthase activity"/>
    <property type="evidence" value="ECO:0007669"/>
    <property type="project" value="UniProtKB-EC"/>
</dbReference>
<sequence length="228" mass="25013">MVTPHRPHRLIERLDILFEDGEAIAISKPAGLAVDRPRDGSPSVESLLPDLRLGFGRPPFITHRIDRDTSGCLVLARNPKALKRVMAAFEEGAVEKTYLAILNGIPDQAEGVIDLPLAKISSREAGWRIIADPNGKPALTHWRKLAEKGERSLILFTPQTGRTHQLRVHAAEGLGLSILGDPVYGQPRADGMMLHAWKISIPREGKPPIAAEAPFPDRFRKAGFDAPD</sequence>
<dbReference type="PANTHER" id="PTHR21600">
    <property type="entry name" value="MITOCHONDRIAL RNA PSEUDOURIDINE SYNTHASE"/>
    <property type="match status" value="1"/>
</dbReference>
<dbReference type="RefSeq" id="WP_167075383.1">
    <property type="nucleotide sequence ID" value="NZ_JAAOZC010000013.1"/>
</dbReference>
<dbReference type="InterPro" id="IPR020103">
    <property type="entry name" value="PsdUridine_synth_cat_dom_sf"/>
</dbReference>
<gene>
    <name evidence="3" type="ORF">FHS31_003244</name>
</gene>
<evidence type="ECO:0000313" key="4">
    <source>
        <dbReference type="Proteomes" id="UP000727456"/>
    </source>
</evidence>
<dbReference type="EC" id="5.4.99.28" evidence="3"/>
<reference evidence="3 4" key="1">
    <citation type="submission" date="2020-03" db="EMBL/GenBank/DDBJ databases">
        <title>Genomic Encyclopedia of Type Strains, Phase III (KMG-III): the genomes of soil and plant-associated and newly described type strains.</title>
        <authorList>
            <person name="Whitman W."/>
        </authorList>
    </citation>
    <scope>NUCLEOTIDE SEQUENCE [LARGE SCALE GENOMIC DNA]</scope>
    <source>
        <strain evidence="3 4">CECT 8804</strain>
    </source>
</reference>
<dbReference type="InterPro" id="IPR050188">
    <property type="entry name" value="RluA_PseudoU_synthase"/>
</dbReference>
<organism evidence="3 4">
    <name type="scientific">Sphingomonas vulcanisoli</name>
    <dbReference type="NCBI Taxonomy" id="1658060"/>
    <lineage>
        <taxon>Bacteria</taxon>
        <taxon>Pseudomonadati</taxon>
        <taxon>Pseudomonadota</taxon>
        <taxon>Alphaproteobacteria</taxon>
        <taxon>Sphingomonadales</taxon>
        <taxon>Sphingomonadaceae</taxon>
        <taxon>Sphingomonas</taxon>
    </lineage>
</organism>
<dbReference type="EC" id="5.4.99.29" evidence="3"/>
<dbReference type="GO" id="GO:0160142">
    <property type="term" value="F:23S rRNA pseudouridine(746) synthase activity"/>
    <property type="evidence" value="ECO:0007669"/>
    <property type="project" value="UniProtKB-EC"/>
</dbReference>
<dbReference type="EMBL" id="JAAOZC010000013">
    <property type="protein sequence ID" value="NIJ09607.1"/>
    <property type="molecule type" value="Genomic_DNA"/>
</dbReference>
<dbReference type="CDD" id="cd02869">
    <property type="entry name" value="PseudoU_synth_RluA_like"/>
    <property type="match status" value="1"/>
</dbReference>
<feature type="domain" description="Pseudouridine synthase RsuA/RluA-like" evidence="2">
    <location>
        <begin position="24"/>
        <end position="171"/>
    </location>
</feature>
<dbReference type="InterPro" id="IPR006145">
    <property type="entry name" value="PsdUridine_synth_RsuA/RluA"/>
</dbReference>
<proteinExistence type="inferred from homology"/>
<comment type="caution">
    <text evidence="3">The sequence shown here is derived from an EMBL/GenBank/DDBJ whole genome shotgun (WGS) entry which is preliminary data.</text>
</comment>
<evidence type="ECO:0000259" key="2">
    <source>
        <dbReference type="Pfam" id="PF00849"/>
    </source>
</evidence>
<comment type="similarity">
    <text evidence="1">Belongs to the pseudouridine synthase RluA family.</text>
</comment>
<dbReference type="Pfam" id="PF00849">
    <property type="entry name" value="PseudoU_synth_2"/>
    <property type="match status" value="1"/>
</dbReference>
<protein>
    <submittedName>
        <fullName evidence="3">tRNA pseudouridine32 synthase/23S rRNA pseudouridine746 synthase</fullName>
        <ecNumber evidence="3">5.4.99.28</ecNumber>
        <ecNumber evidence="3">5.4.99.29</ecNumber>
    </submittedName>
</protein>
<dbReference type="Gene3D" id="3.30.2350.10">
    <property type="entry name" value="Pseudouridine synthase"/>
    <property type="match status" value="1"/>
</dbReference>
<evidence type="ECO:0000313" key="3">
    <source>
        <dbReference type="EMBL" id="NIJ09607.1"/>
    </source>
</evidence>
<keyword evidence="3" id="KW-0413">Isomerase</keyword>